<evidence type="ECO:0000313" key="3">
    <source>
        <dbReference type="Proteomes" id="UP001199106"/>
    </source>
</evidence>
<dbReference type="EMBL" id="JAANER010000010">
    <property type="protein sequence ID" value="KAG9185801.1"/>
    <property type="molecule type" value="Genomic_DNA"/>
</dbReference>
<comment type="caution">
    <text evidence="2">The sequence shown here is derived from an EMBL/GenBank/DDBJ whole genome shotgun (WGS) entry which is preliminary data.</text>
</comment>
<reference evidence="2" key="1">
    <citation type="submission" date="2021-07" db="EMBL/GenBank/DDBJ databases">
        <title>Genome Resource of American Ginseng Black Spot Pathogen Alternaria panax.</title>
        <authorList>
            <person name="Qiu C."/>
            <person name="Wang W."/>
            <person name="Liu Z."/>
        </authorList>
    </citation>
    <scope>NUCLEOTIDE SEQUENCE</scope>
    <source>
        <strain evidence="2">BNCC115425</strain>
    </source>
</reference>
<dbReference type="InterPro" id="IPR001810">
    <property type="entry name" value="F-box_dom"/>
</dbReference>
<evidence type="ECO:0000259" key="1">
    <source>
        <dbReference type="Pfam" id="PF13013"/>
    </source>
</evidence>
<accession>A0AAD4I6U2</accession>
<dbReference type="AlphaFoldDB" id="A0AAD4I6U2"/>
<feature type="domain" description="F-box" evidence="1">
    <location>
        <begin position="9"/>
        <end position="73"/>
    </location>
</feature>
<protein>
    <recommendedName>
        <fullName evidence="1">F-box domain-containing protein</fullName>
    </recommendedName>
</protein>
<gene>
    <name evidence="2" type="ORF">G6011_07132</name>
</gene>
<evidence type="ECO:0000313" key="2">
    <source>
        <dbReference type="EMBL" id="KAG9185801.1"/>
    </source>
</evidence>
<sequence>MATEPAHKQQIAMSTQNSRFLDLPGELQNKIYSYCIEPVPVSLRLRHDDDIMLVGKFCCFTQTCRQIRHESYLTYVDQTTFRLKSTYHYARYIRDFYPLTEENTMMGYRGSIVSLIHHSSYTIRDVKEFYDTDIARVVQLVARSPHVRFSFELHEHLRSSSSQIAVTQVNSMLALFADPADSKWRNMAKAMKEIRLRIQNHDSKLRIIMSEELARKWKNTVFRIWNDATEPTRGIREIRLAYADPNPDWRPYAHHYQFSFDDSHDKTISWSWSIP</sequence>
<proteinExistence type="predicted"/>
<dbReference type="Proteomes" id="UP001199106">
    <property type="component" value="Unassembled WGS sequence"/>
</dbReference>
<name>A0AAD4I6U2_9PLEO</name>
<dbReference type="Pfam" id="PF13013">
    <property type="entry name" value="F-box-like_2"/>
    <property type="match status" value="1"/>
</dbReference>
<keyword evidence="3" id="KW-1185">Reference proteome</keyword>
<organism evidence="2 3">
    <name type="scientific">Alternaria panax</name>
    <dbReference type="NCBI Taxonomy" id="48097"/>
    <lineage>
        <taxon>Eukaryota</taxon>
        <taxon>Fungi</taxon>
        <taxon>Dikarya</taxon>
        <taxon>Ascomycota</taxon>
        <taxon>Pezizomycotina</taxon>
        <taxon>Dothideomycetes</taxon>
        <taxon>Pleosporomycetidae</taxon>
        <taxon>Pleosporales</taxon>
        <taxon>Pleosporineae</taxon>
        <taxon>Pleosporaceae</taxon>
        <taxon>Alternaria</taxon>
        <taxon>Alternaria sect. Panax</taxon>
    </lineage>
</organism>